<evidence type="ECO:0000313" key="2">
    <source>
        <dbReference type="EMBL" id="KAJ8312909.1"/>
    </source>
</evidence>
<dbReference type="EMBL" id="JARBDR010000440">
    <property type="protein sequence ID" value="KAJ8312909.1"/>
    <property type="molecule type" value="Genomic_DNA"/>
</dbReference>
<proteinExistence type="predicted"/>
<gene>
    <name evidence="2" type="ORF">KUTeg_010282</name>
</gene>
<dbReference type="Proteomes" id="UP001217089">
    <property type="component" value="Unassembled WGS sequence"/>
</dbReference>
<dbReference type="InterPro" id="IPR008906">
    <property type="entry name" value="HATC_C_dom"/>
</dbReference>
<dbReference type="PANTHER" id="PTHR46880">
    <property type="entry name" value="RAS-ASSOCIATING DOMAIN-CONTAINING PROTEIN"/>
    <property type="match status" value="1"/>
</dbReference>
<dbReference type="SUPFAM" id="SSF53098">
    <property type="entry name" value="Ribonuclease H-like"/>
    <property type="match status" value="1"/>
</dbReference>
<reference evidence="2 3" key="1">
    <citation type="submission" date="2022-12" db="EMBL/GenBank/DDBJ databases">
        <title>Chromosome-level genome of Tegillarca granosa.</title>
        <authorList>
            <person name="Kim J."/>
        </authorList>
    </citation>
    <scope>NUCLEOTIDE SEQUENCE [LARGE SCALE GENOMIC DNA]</scope>
    <source>
        <strain evidence="2">Teg-2019</strain>
        <tissue evidence="2">Adductor muscle</tissue>
    </source>
</reference>
<feature type="domain" description="HAT C-terminal dimerisation" evidence="1">
    <location>
        <begin position="425"/>
        <end position="475"/>
    </location>
</feature>
<comment type="caution">
    <text evidence="2">The sequence shown here is derived from an EMBL/GenBank/DDBJ whole genome shotgun (WGS) entry which is preliminary data.</text>
</comment>
<protein>
    <recommendedName>
        <fullName evidence="1">HAT C-terminal dimerisation domain-containing protein</fullName>
    </recommendedName>
</protein>
<organism evidence="2 3">
    <name type="scientific">Tegillarca granosa</name>
    <name type="common">Malaysian cockle</name>
    <name type="synonym">Anadara granosa</name>
    <dbReference type="NCBI Taxonomy" id="220873"/>
    <lineage>
        <taxon>Eukaryota</taxon>
        <taxon>Metazoa</taxon>
        <taxon>Spiralia</taxon>
        <taxon>Lophotrochozoa</taxon>
        <taxon>Mollusca</taxon>
        <taxon>Bivalvia</taxon>
        <taxon>Autobranchia</taxon>
        <taxon>Pteriomorphia</taxon>
        <taxon>Arcoida</taxon>
        <taxon>Arcoidea</taxon>
        <taxon>Arcidae</taxon>
        <taxon>Tegillarca</taxon>
    </lineage>
</organism>
<name>A0ABQ9F699_TEGGR</name>
<sequence length="504" mass="56176">MVKRKPTDDLENLAKSPKLSSFGFNTPTKRHGSLTVHGINSHARSIEICKQSSTMDAAREAALSKNKHTIVSALRNVYFAACATQLKDLAVDSHTSYKHNQSIHEFQSAISLVDKLLAKIEASNEFSIMIDESTDVSVHQKLLVFIRIVEEVGARWEPTSYFLGIRHFSPKHMAAPDSIQAVIVGADQCRFKQVFATRWLSFEGSVSAVVKNYSALLSVFLQENSAKALSLYKPVSSFKFLYCAHFLADVLKQLCILNKMYQKSDLDFSQLDPLLCSTITVLEGLRDSKSGSVLSELVSAVPAEPTLDSDGLFTFEFQGHTIRDGIKQRQEAVESLRARFSNSEDAEVMSAMCSVLDPGSLGEQVSSDDIATVIKYLNCCSISDSSSFEQELTSFRSYVQVQVTKKSEGVKTVTDVAQLGVRLMDFYPVVGVVCKRVLLLPVSTVDCERGFSKQNLIKSCTRNRLQQKTLENLMRISIDGPREIIDYDLVFKSWVGVKQRRIMK</sequence>
<dbReference type="Pfam" id="PF05699">
    <property type="entry name" value="Dimer_Tnp_hAT"/>
    <property type="match status" value="1"/>
</dbReference>
<evidence type="ECO:0000313" key="3">
    <source>
        <dbReference type="Proteomes" id="UP001217089"/>
    </source>
</evidence>
<keyword evidence="3" id="KW-1185">Reference proteome</keyword>
<accession>A0ABQ9F699</accession>
<evidence type="ECO:0000259" key="1">
    <source>
        <dbReference type="Pfam" id="PF05699"/>
    </source>
</evidence>
<dbReference type="PANTHER" id="PTHR46880:SF5">
    <property type="entry name" value="DUF4371 DOMAIN-CONTAINING PROTEIN"/>
    <property type="match status" value="1"/>
</dbReference>
<dbReference type="InterPro" id="IPR012337">
    <property type="entry name" value="RNaseH-like_sf"/>
</dbReference>